<comment type="caution">
    <text evidence="2">The sequence shown here is derived from an EMBL/GenBank/DDBJ whole genome shotgun (WGS) entry which is preliminary data.</text>
</comment>
<organism evidence="2 3">
    <name type="scientific">Brevibacterium aurantiacum</name>
    <dbReference type="NCBI Taxonomy" id="273384"/>
    <lineage>
        <taxon>Bacteria</taxon>
        <taxon>Bacillati</taxon>
        <taxon>Actinomycetota</taxon>
        <taxon>Actinomycetes</taxon>
        <taxon>Micrococcales</taxon>
        <taxon>Brevibacteriaceae</taxon>
        <taxon>Brevibacterium</taxon>
    </lineage>
</organism>
<feature type="transmembrane region" description="Helical" evidence="1">
    <location>
        <begin position="6"/>
        <end position="25"/>
    </location>
</feature>
<feature type="transmembrane region" description="Helical" evidence="1">
    <location>
        <begin position="32"/>
        <end position="51"/>
    </location>
</feature>
<accession>A0A2A3ZAA4</accession>
<sequence length="213" mass="22159">MVVFRILELVGLLAPAAGIVLLVIYRRETAGGAGWGVVGCILALLASGIGIADTRVAAIGSLGGASFAEQLSGWTVARFVLLALAVALLLIAASAGRRRTAHNSPGDAVPAGPTANRTVTALMIAGVALSAIGIVVQFVPINLGVDHERLTTIIGLLMEAVEFALMGAGVFALCLAIVTDRPRSDSLPDPGDWLKRSAVGAHRLYRQLHERRR</sequence>
<dbReference type="EMBL" id="NRGP01000002">
    <property type="protein sequence ID" value="PCC48427.1"/>
    <property type="molecule type" value="Genomic_DNA"/>
</dbReference>
<dbReference type="AlphaFoldDB" id="A0A2A3ZAA4"/>
<evidence type="ECO:0000256" key="1">
    <source>
        <dbReference type="SAM" id="Phobius"/>
    </source>
</evidence>
<feature type="transmembrane region" description="Helical" evidence="1">
    <location>
        <begin position="153"/>
        <end position="178"/>
    </location>
</feature>
<protein>
    <submittedName>
        <fullName evidence="2">Uncharacterized protein</fullName>
    </submittedName>
</protein>
<dbReference type="Proteomes" id="UP000217564">
    <property type="component" value="Unassembled WGS sequence"/>
</dbReference>
<feature type="transmembrane region" description="Helical" evidence="1">
    <location>
        <begin position="119"/>
        <end position="141"/>
    </location>
</feature>
<keyword evidence="1" id="KW-0472">Membrane</keyword>
<proteinExistence type="predicted"/>
<name>A0A2A3ZAA4_BREAU</name>
<keyword evidence="1" id="KW-1133">Transmembrane helix</keyword>
<reference evidence="2 3" key="1">
    <citation type="journal article" date="2017" name="Elife">
        <title>Extensive horizontal gene transfer in cheese-associated bacteria.</title>
        <authorList>
            <person name="Bonham K.S."/>
            <person name="Wolfe B.E."/>
            <person name="Dutton R.J."/>
        </authorList>
    </citation>
    <scope>NUCLEOTIDE SEQUENCE [LARGE SCALE GENOMIC DNA]</scope>
    <source>
        <strain evidence="2 3">947_7</strain>
    </source>
</reference>
<gene>
    <name evidence="2" type="ORF">CIK64_01700</name>
</gene>
<feature type="transmembrane region" description="Helical" evidence="1">
    <location>
        <begin position="71"/>
        <end position="93"/>
    </location>
</feature>
<evidence type="ECO:0000313" key="2">
    <source>
        <dbReference type="EMBL" id="PCC48427.1"/>
    </source>
</evidence>
<keyword evidence="1" id="KW-0812">Transmembrane</keyword>
<evidence type="ECO:0000313" key="3">
    <source>
        <dbReference type="Proteomes" id="UP000217564"/>
    </source>
</evidence>